<feature type="domain" description="Beta-ketoacyl synthase C-terminal" evidence="3">
    <location>
        <begin position="37"/>
        <end position="112"/>
    </location>
</feature>
<organism evidence="4 5">
    <name type="scientific">Malus domestica</name>
    <name type="common">Apple</name>
    <name type="synonym">Pyrus malus</name>
    <dbReference type="NCBI Taxonomy" id="3750"/>
    <lineage>
        <taxon>Eukaryota</taxon>
        <taxon>Viridiplantae</taxon>
        <taxon>Streptophyta</taxon>
        <taxon>Embryophyta</taxon>
        <taxon>Tracheophyta</taxon>
        <taxon>Spermatophyta</taxon>
        <taxon>Magnoliopsida</taxon>
        <taxon>eudicotyledons</taxon>
        <taxon>Gunneridae</taxon>
        <taxon>Pentapetalae</taxon>
        <taxon>rosids</taxon>
        <taxon>fabids</taxon>
        <taxon>Rosales</taxon>
        <taxon>Rosaceae</taxon>
        <taxon>Amygdaloideae</taxon>
        <taxon>Maleae</taxon>
        <taxon>Malus</taxon>
    </lineage>
</organism>
<dbReference type="EC" id="2.3.1.41" evidence="1"/>
<dbReference type="InterPro" id="IPR000794">
    <property type="entry name" value="Beta-ketoacyl_synthase"/>
</dbReference>
<sequence length="114" mass="12554">MVDGIYMEFLGGSFTGYAYHMTAVHPDSIYFNHQSLSLQDGQELLLTQSGVSREDVNYINAYATSTRTGDLKDYRALIRCLGKNPELRVNSTKSMIDHLLGASGAVEAVGTIKF</sequence>
<dbReference type="GO" id="GO:0006633">
    <property type="term" value="P:fatty acid biosynthetic process"/>
    <property type="evidence" value="ECO:0007669"/>
    <property type="project" value="TreeGrafter"/>
</dbReference>
<reference evidence="4 5" key="1">
    <citation type="submission" date="2018-10" db="EMBL/GenBank/DDBJ databases">
        <title>A high-quality apple genome assembly.</title>
        <authorList>
            <person name="Hu J."/>
        </authorList>
    </citation>
    <scope>NUCLEOTIDE SEQUENCE [LARGE SCALE GENOMIC DNA]</scope>
    <source>
        <strain evidence="5">cv. HFTH1</strain>
        <tissue evidence="4">Young leaf</tissue>
    </source>
</reference>
<evidence type="ECO:0000313" key="5">
    <source>
        <dbReference type="Proteomes" id="UP000290289"/>
    </source>
</evidence>
<dbReference type="PANTHER" id="PTHR11712">
    <property type="entry name" value="POLYKETIDE SYNTHASE-RELATED"/>
    <property type="match status" value="1"/>
</dbReference>
<dbReference type="InterPro" id="IPR016039">
    <property type="entry name" value="Thiolase-like"/>
</dbReference>
<dbReference type="GO" id="GO:0009570">
    <property type="term" value="C:chloroplast stroma"/>
    <property type="evidence" value="ECO:0007669"/>
    <property type="project" value="TreeGrafter"/>
</dbReference>
<evidence type="ECO:0000259" key="3">
    <source>
        <dbReference type="Pfam" id="PF02801"/>
    </source>
</evidence>
<evidence type="ECO:0000256" key="2">
    <source>
        <dbReference type="ARBA" id="ARBA00022679"/>
    </source>
</evidence>
<dbReference type="EMBL" id="RDQH01000343">
    <property type="protein sequence ID" value="RXH67624.1"/>
    <property type="molecule type" value="Genomic_DNA"/>
</dbReference>
<comment type="caution">
    <text evidence="4">The sequence shown here is derived from an EMBL/GenBank/DDBJ whole genome shotgun (WGS) entry which is preliminary data.</text>
</comment>
<dbReference type="AlphaFoldDB" id="A0A498HBJ8"/>
<evidence type="ECO:0000313" key="4">
    <source>
        <dbReference type="EMBL" id="RXH67624.1"/>
    </source>
</evidence>
<dbReference type="SUPFAM" id="SSF53901">
    <property type="entry name" value="Thiolase-like"/>
    <property type="match status" value="1"/>
</dbReference>
<dbReference type="Proteomes" id="UP000290289">
    <property type="component" value="Chromosome 17"/>
</dbReference>
<gene>
    <name evidence="4" type="ORF">DVH24_027771</name>
</gene>
<dbReference type="PANTHER" id="PTHR11712:SF349">
    <property type="entry name" value="BETA-KETOACYL-[ACYL-CARRIER-PROTEIN] SYNTHASE I"/>
    <property type="match status" value="1"/>
</dbReference>
<proteinExistence type="predicted"/>
<dbReference type="InterPro" id="IPR014031">
    <property type="entry name" value="Ketoacyl_synth_C"/>
</dbReference>
<keyword evidence="5" id="KW-1185">Reference proteome</keyword>
<dbReference type="STRING" id="3750.A0A498HBJ8"/>
<dbReference type="GO" id="GO:0005739">
    <property type="term" value="C:mitochondrion"/>
    <property type="evidence" value="ECO:0007669"/>
    <property type="project" value="TreeGrafter"/>
</dbReference>
<evidence type="ECO:0000256" key="1">
    <source>
        <dbReference type="ARBA" id="ARBA00013191"/>
    </source>
</evidence>
<protein>
    <recommendedName>
        <fullName evidence="1">beta-ketoacyl-[acyl-carrier-protein] synthase I</fullName>
        <ecNumber evidence="1">2.3.1.41</ecNumber>
    </recommendedName>
</protein>
<dbReference type="Gene3D" id="3.40.47.10">
    <property type="match status" value="1"/>
</dbReference>
<dbReference type="GO" id="GO:0004315">
    <property type="term" value="F:3-oxoacyl-[acyl-carrier-protein] synthase activity"/>
    <property type="evidence" value="ECO:0007669"/>
    <property type="project" value="UniProtKB-EC"/>
</dbReference>
<name>A0A498HBJ8_MALDO</name>
<accession>A0A498HBJ8</accession>
<keyword evidence="2" id="KW-0808">Transferase</keyword>
<dbReference type="Pfam" id="PF02801">
    <property type="entry name" value="Ketoacyl-synt_C"/>
    <property type="match status" value="1"/>
</dbReference>